<evidence type="ECO:0000313" key="1">
    <source>
        <dbReference type="EMBL" id="CAA9414460.1"/>
    </source>
</evidence>
<accession>A0A6J4PEZ1</accession>
<dbReference type="EMBL" id="CADCTZ010001741">
    <property type="protein sequence ID" value="CAA9414460.1"/>
    <property type="molecule type" value="Genomic_DNA"/>
</dbReference>
<sequence length="41" mass="4645">MCSHSVFLTVRKPKLHVSLQRVLKEISSLLSGIITTNFNFV</sequence>
<protein>
    <submittedName>
        <fullName evidence="1">Uncharacterized protein</fullName>
    </submittedName>
</protein>
<reference evidence="1" key="1">
    <citation type="submission" date="2020-02" db="EMBL/GenBank/DDBJ databases">
        <authorList>
            <person name="Meier V. D."/>
        </authorList>
    </citation>
    <scope>NUCLEOTIDE SEQUENCE</scope>
    <source>
        <strain evidence="1">AVDCRST_MAG84</strain>
    </source>
</reference>
<name>A0A6J4PEZ1_9CYAN</name>
<dbReference type="AlphaFoldDB" id="A0A6J4PEZ1"/>
<gene>
    <name evidence="1" type="ORF">AVDCRST_MAG84-6773</name>
</gene>
<proteinExistence type="predicted"/>
<organism evidence="1">
    <name type="scientific">uncultured Microcoleus sp</name>
    <dbReference type="NCBI Taxonomy" id="259945"/>
    <lineage>
        <taxon>Bacteria</taxon>
        <taxon>Bacillati</taxon>
        <taxon>Cyanobacteriota</taxon>
        <taxon>Cyanophyceae</taxon>
        <taxon>Oscillatoriophycideae</taxon>
        <taxon>Oscillatoriales</taxon>
        <taxon>Microcoleaceae</taxon>
        <taxon>Microcoleus</taxon>
        <taxon>environmental samples</taxon>
    </lineage>
</organism>